<dbReference type="SUPFAM" id="SSF51735">
    <property type="entry name" value="NAD(P)-binding Rossmann-fold domains"/>
    <property type="match status" value="1"/>
</dbReference>
<dbReference type="PRINTS" id="PR00081">
    <property type="entry name" value="GDHRDH"/>
</dbReference>
<keyword evidence="7" id="KW-1185">Reference proteome</keyword>
<keyword evidence="5" id="KW-0812">Transmembrane</keyword>
<dbReference type="AlphaFoldDB" id="A0A0M8MV14"/>
<feature type="region of interest" description="Disordered" evidence="4">
    <location>
        <begin position="385"/>
        <end position="410"/>
    </location>
</feature>
<name>A0A0M8MV14_9BASI</name>
<dbReference type="InterPro" id="IPR002347">
    <property type="entry name" value="SDR_fam"/>
</dbReference>
<evidence type="ECO:0000256" key="2">
    <source>
        <dbReference type="ARBA" id="ARBA00022857"/>
    </source>
</evidence>
<proteinExistence type="inferred from homology"/>
<dbReference type="VEuPathDB" id="FungiDB:Malapachy_3979"/>
<evidence type="ECO:0000256" key="1">
    <source>
        <dbReference type="ARBA" id="ARBA00006484"/>
    </source>
</evidence>
<dbReference type="InterPro" id="IPR036291">
    <property type="entry name" value="NAD(P)-bd_dom_sf"/>
</dbReference>
<evidence type="ECO:0000256" key="4">
    <source>
        <dbReference type="SAM" id="MobiDB-lite"/>
    </source>
</evidence>
<keyword evidence="3" id="KW-0560">Oxidoreductase</keyword>
<comment type="similarity">
    <text evidence="1">Belongs to the short-chain dehydrogenases/reductases (SDR) family.</text>
</comment>
<keyword evidence="5" id="KW-1133">Transmembrane helix</keyword>
<dbReference type="PANTHER" id="PTHR24322">
    <property type="entry name" value="PKSB"/>
    <property type="match status" value="1"/>
</dbReference>
<organism evidence="6 7">
    <name type="scientific">Malassezia pachydermatis</name>
    <dbReference type="NCBI Taxonomy" id="77020"/>
    <lineage>
        <taxon>Eukaryota</taxon>
        <taxon>Fungi</taxon>
        <taxon>Dikarya</taxon>
        <taxon>Basidiomycota</taxon>
        <taxon>Ustilaginomycotina</taxon>
        <taxon>Malasseziomycetes</taxon>
        <taxon>Malasseziales</taxon>
        <taxon>Malasseziaceae</taxon>
        <taxon>Malassezia</taxon>
    </lineage>
</organism>
<dbReference type="Gene3D" id="3.40.50.720">
    <property type="entry name" value="NAD(P)-binding Rossmann-like Domain"/>
    <property type="match status" value="2"/>
</dbReference>
<protein>
    <submittedName>
        <fullName evidence="6">Retinal short-chain dehydrogenase reductase</fullName>
    </submittedName>
</protein>
<reference evidence="6 7" key="1">
    <citation type="submission" date="2015-07" db="EMBL/GenBank/DDBJ databases">
        <title>Draft Genome Sequence of Malassezia furfur CBS1878 and Malassezia pachydermatis CBS1879.</title>
        <authorList>
            <person name="Triana S."/>
            <person name="Ohm R."/>
            <person name="Gonzalez A."/>
            <person name="DeCock H."/>
            <person name="Restrepo S."/>
            <person name="Celis A."/>
        </authorList>
    </citation>
    <scope>NUCLEOTIDE SEQUENCE [LARGE SCALE GENOMIC DNA]</scope>
    <source>
        <strain evidence="6 7">CBS 1879</strain>
    </source>
</reference>
<keyword evidence="5" id="KW-0472">Membrane</keyword>
<evidence type="ECO:0000256" key="5">
    <source>
        <dbReference type="SAM" id="Phobius"/>
    </source>
</evidence>
<keyword evidence="2" id="KW-0521">NADP</keyword>
<dbReference type="RefSeq" id="XP_017991793.1">
    <property type="nucleotide sequence ID" value="XM_018138435.1"/>
</dbReference>
<feature type="transmembrane region" description="Helical" evidence="5">
    <location>
        <begin position="66"/>
        <end position="86"/>
    </location>
</feature>
<dbReference type="EMBL" id="LGAV01000004">
    <property type="protein sequence ID" value="KOS14161.1"/>
    <property type="molecule type" value="Genomic_DNA"/>
</dbReference>
<dbReference type="GO" id="GO:0016616">
    <property type="term" value="F:oxidoreductase activity, acting on the CH-OH group of donors, NAD or NADP as acceptor"/>
    <property type="evidence" value="ECO:0007669"/>
    <property type="project" value="TreeGrafter"/>
</dbReference>
<dbReference type="Pfam" id="PF00106">
    <property type="entry name" value="adh_short"/>
    <property type="match status" value="1"/>
</dbReference>
<dbReference type="PROSITE" id="PS00061">
    <property type="entry name" value="ADH_SHORT"/>
    <property type="match status" value="1"/>
</dbReference>
<gene>
    <name evidence="6" type="ORF">Malapachy_3979</name>
</gene>
<accession>A0A0M8MV14</accession>
<evidence type="ECO:0000313" key="6">
    <source>
        <dbReference type="EMBL" id="KOS14161.1"/>
    </source>
</evidence>
<dbReference type="Proteomes" id="UP000037751">
    <property type="component" value="Unassembled WGS sequence"/>
</dbReference>
<dbReference type="OrthoDB" id="10253736at2759"/>
<sequence length="410" mass="46189">MDENVLPLIRIPFDPPLESTHDARKRLVALSKMCQEENERFARQNLPQDFWDKYNMEVLIERVNRFCMDPITIITLLTLLGMAWHPERMTSNEILQATLPIFRTPFLVILAFIGLIAVWHGITVLSRVWTNAEPLPMNQKSIPSWIFKTLTKPTLPRLDEEGWQKQTVLISGGARGLGAMLAIRLAERGAKVITLDVGKTTVKHPNLSAYHCDISKQINVASVARNIIYRHGSPTMLINNAGIRHGFPLLDLTTSAISNTADYVASKHAVVGLHESLRFELDAIYGTPHVRTTLVTTGHLQETDMFTGIKYNRFARFMAPAVQASTVIDKIVDALERQESRYIMLPWYAIWTPLLRLLPSFVHDFIQLVLGANYSMSTMSPSVRASSMPDDVELSTLPPAMPQEQDTVAH</sequence>
<feature type="transmembrane region" description="Helical" evidence="5">
    <location>
        <begin position="106"/>
        <end position="130"/>
    </location>
</feature>
<dbReference type="GeneID" id="28730311"/>
<evidence type="ECO:0000313" key="7">
    <source>
        <dbReference type="Proteomes" id="UP000037751"/>
    </source>
</evidence>
<dbReference type="InterPro" id="IPR020904">
    <property type="entry name" value="Sc_DH/Rdtase_CS"/>
</dbReference>
<evidence type="ECO:0000256" key="3">
    <source>
        <dbReference type="ARBA" id="ARBA00023002"/>
    </source>
</evidence>
<dbReference type="STRING" id="77020.A0A0M8MV14"/>
<dbReference type="PANTHER" id="PTHR24322:SF736">
    <property type="entry name" value="RETINOL DEHYDROGENASE 10"/>
    <property type="match status" value="1"/>
</dbReference>
<comment type="caution">
    <text evidence="6">The sequence shown here is derived from an EMBL/GenBank/DDBJ whole genome shotgun (WGS) entry which is preliminary data.</text>
</comment>